<dbReference type="CDD" id="cd06222">
    <property type="entry name" value="RNase_H_like"/>
    <property type="match status" value="1"/>
</dbReference>
<dbReference type="InterPro" id="IPR002156">
    <property type="entry name" value="RNaseH_domain"/>
</dbReference>
<dbReference type="PANTHER" id="PTHR47074">
    <property type="entry name" value="BNAC02G40300D PROTEIN"/>
    <property type="match status" value="1"/>
</dbReference>
<organism evidence="2 3">
    <name type="scientific">Glycine soja</name>
    <name type="common">Wild soybean</name>
    <dbReference type="NCBI Taxonomy" id="3848"/>
    <lineage>
        <taxon>Eukaryota</taxon>
        <taxon>Viridiplantae</taxon>
        <taxon>Streptophyta</taxon>
        <taxon>Embryophyta</taxon>
        <taxon>Tracheophyta</taxon>
        <taxon>Spermatophyta</taxon>
        <taxon>Magnoliopsida</taxon>
        <taxon>eudicotyledons</taxon>
        <taxon>Gunneridae</taxon>
        <taxon>Pentapetalae</taxon>
        <taxon>rosids</taxon>
        <taxon>fabids</taxon>
        <taxon>Fabales</taxon>
        <taxon>Fabaceae</taxon>
        <taxon>Papilionoideae</taxon>
        <taxon>50 kb inversion clade</taxon>
        <taxon>NPAAA clade</taxon>
        <taxon>indigoferoid/millettioid clade</taxon>
        <taxon>Phaseoleae</taxon>
        <taxon>Glycine</taxon>
        <taxon>Glycine subgen. Soja</taxon>
    </lineage>
</organism>
<dbReference type="Pfam" id="PF13456">
    <property type="entry name" value="RVT_3"/>
    <property type="match status" value="1"/>
</dbReference>
<dbReference type="GO" id="GO:0003676">
    <property type="term" value="F:nucleic acid binding"/>
    <property type="evidence" value="ECO:0007669"/>
    <property type="project" value="InterPro"/>
</dbReference>
<proteinExistence type="predicted"/>
<accession>A0A445GZU8</accession>
<protein>
    <recommendedName>
        <fullName evidence="1">RNase H type-1 domain-containing protein</fullName>
    </recommendedName>
</protein>
<gene>
    <name evidence="2" type="ORF">D0Y65_037312</name>
</gene>
<dbReference type="InterPro" id="IPR044730">
    <property type="entry name" value="RNase_H-like_dom_plant"/>
</dbReference>
<keyword evidence="3" id="KW-1185">Reference proteome</keyword>
<sequence>MQATNLSITWGTTKFRSWKLPGSTINCGTEEERSIWFSKGQNMEKDQSLDKQEIVKGEQSKVLSAEGIAPLILDIINSVHEEDLCNKFATGLWCIWRQQNDKFWRNQVQPTQITIQQAFQHLEEWKDARQQQSQSHVMQILDNQCEWKKPSFGYLKCNVDAIIFNQDQQFGNGMCIRDHNGQFIQAKTWFQGVSDPTIAEACGLYQAMEWLKESYNNNIISELDNKFVVDDFNHNNKDLSYLASILRLVFDVIDDDMV</sequence>
<dbReference type="GO" id="GO:0004523">
    <property type="term" value="F:RNA-DNA hybrid ribonuclease activity"/>
    <property type="evidence" value="ECO:0007669"/>
    <property type="project" value="InterPro"/>
</dbReference>
<comment type="caution">
    <text evidence="2">The sequence shown here is derived from an EMBL/GenBank/DDBJ whole genome shotgun (WGS) entry which is preliminary data.</text>
</comment>
<dbReference type="InterPro" id="IPR036397">
    <property type="entry name" value="RNaseH_sf"/>
</dbReference>
<evidence type="ECO:0000259" key="1">
    <source>
        <dbReference type="Pfam" id="PF13456"/>
    </source>
</evidence>
<dbReference type="Gene3D" id="3.30.420.10">
    <property type="entry name" value="Ribonuclease H-like superfamily/Ribonuclease H"/>
    <property type="match status" value="1"/>
</dbReference>
<dbReference type="AlphaFoldDB" id="A0A445GZU8"/>
<reference evidence="2 3" key="1">
    <citation type="submission" date="2018-09" db="EMBL/GenBank/DDBJ databases">
        <title>A high-quality reference genome of wild soybean provides a powerful tool to mine soybean genomes.</title>
        <authorList>
            <person name="Xie M."/>
            <person name="Chung C.Y.L."/>
            <person name="Li M.-W."/>
            <person name="Wong F.-L."/>
            <person name="Chan T.-F."/>
            <person name="Lam H.-M."/>
        </authorList>
    </citation>
    <scope>NUCLEOTIDE SEQUENCE [LARGE SCALE GENOMIC DNA]</scope>
    <source>
        <strain evidence="3">cv. W05</strain>
        <tissue evidence="2">Hypocotyl of etiolated seedlings</tissue>
    </source>
</reference>
<dbReference type="Proteomes" id="UP000289340">
    <property type="component" value="Chromosome 14"/>
</dbReference>
<dbReference type="InterPro" id="IPR052929">
    <property type="entry name" value="RNase_H-like_EbsB-rel"/>
</dbReference>
<name>A0A445GZU8_GLYSO</name>
<evidence type="ECO:0000313" key="3">
    <source>
        <dbReference type="Proteomes" id="UP000289340"/>
    </source>
</evidence>
<feature type="domain" description="RNase H type-1" evidence="1">
    <location>
        <begin position="158"/>
        <end position="253"/>
    </location>
</feature>
<evidence type="ECO:0000313" key="2">
    <source>
        <dbReference type="EMBL" id="RZB66842.1"/>
    </source>
</evidence>
<dbReference type="PANTHER" id="PTHR47074:SF48">
    <property type="entry name" value="POLYNUCLEOTIDYL TRANSFERASE, RIBONUCLEASE H-LIKE SUPERFAMILY PROTEIN"/>
    <property type="match status" value="1"/>
</dbReference>
<dbReference type="EMBL" id="QZWG01000014">
    <property type="protein sequence ID" value="RZB66842.1"/>
    <property type="molecule type" value="Genomic_DNA"/>
</dbReference>